<evidence type="ECO:0000313" key="1">
    <source>
        <dbReference type="EMBL" id="KAK7386461.1"/>
    </source>
</evidence>
<dbReference type="AlphaFoldDB" id="A0AAN9XA29"/>
<gene>
    <name evidence="1" type="ORF">VNO78_26703</name>
</gene>
<evidence type="ECO:0000313" key="2">
    <source>
        <dbReference type="Proteomes" id="UP001386955"/>
    </source>
</evidence>
<dbReference type="Proteomes" id="UP001386955">
    <property type="component" value="Unassembled WGS sequence"/>
</dbReference>
<reference evidence="1 2" key="1">
    <citation type="submission" date="2024-01" db="EMBL/GenBank/DDBJ databases">
        <title>The genomes of 5 underutilized Papilionoideae crops provide insights into root nodulation and disease resistanc.</title>
        <authorList>
            <person name="Jiang F."/>
        </authorList>
    </citation>
    <scope>NUCLEOTIDE SEQUENCE [LARGE SCALE GENOMIC DNA]</scope>
    <source>
        <strain evidence="1">DUOXIRENSHENG_FW03</strain>
        <tissue evidence="1">Leaves</tissue>
    </source>
</reference>
<sequence>MGQKTSWENLKGGGLNQFAPEARQENGPVCAQCKGFSNIEASSVFGESLCLLMLKWEGMSSKNNHAMELGGTIGDVEDMAWNQNVNVEMQQPIGQLLKLKECPISVFFERMQWEEVMVEEGGSWAWNIHELLLSFLINQLWWEEVLEEKGDSWGVLLNLVHDGEKESMCQLYHGRQELQLTHPSIIERVPILEKEWLLDDWCIEDHIPRNSSSQPNQGQRGAFKPPGSPVQNFIFWGHPKLGANQ</sequence>
<accession>A0AAN9XA29</accession>
<organism evidence="1 2">
    <name type="scientific">Psophocarpus tetragonolobus</name>
    <name type="common">Winged bean</name>
    <name type="synonym">Dolichos tetragonolobus</name>
    <dbReference type="NCBI Taxonomy" id="3891"/>
    <lineage>
        <taxon>Eukaryota</taxon>
        <taxon>Viridiplantae</taxon>
        <taxon>Streptophyta</taxon>
        <taxon>Embryophyta</taxon>
        <taxon>Tracheophyta</taxon>
        <taxon>Spermatophyta</taxon>
        <taxon>Magnoliopsida</taxon>
        <taxon>eudicotyledons</taxon>
        <taxon>Gunneridae</taxon>
        <taxon>Pentapetalae</taxon>
        <taxon>rosids</taxon>
        <taxon>fabids</taxon>
        <taxon>Fabales</taxon>
        <taxon>Fabaceae</taxon>
        <taxon>Papilionoideae</taxon>
        <taxon>50 kb inversion clade</taxon>
        <taxon>NPAAA clade</taxon>
        <taxon>indigoferoid/millettioid clade</taxon>
        <taxon>Phaseoleae</taxon>
        <taxon>Psophocarpus</taxon>
    </lineage>
</organism>
<comment type="caution">
    <text evidence="1">The sequence shown here is derived from an EMBL/GenBank/DDBJ whole genome shotgun (WGS) entry which is preliminary data.</text>
</comment>
<proteinExistence type="predicted"/>
<protein>
    <submittedName>
        <fullName evidence="1">Uncharacterized protein</fullName>
    </submittedName>
</protein>
<name>A0AAN9XA29_PSOTE</name>
<keyword evidence="2" id="KW-1185">Reference proteome</keyword>
<dbReference type="EMBL" id="JAYMYS010000007">
    <property type="protein sequence ID" value="KAK7386461.1"/>
    <property type="molecule type" value="Genomic_DNA"/>
</dbReference>